<gene>
    <name evidence="2" type="primary">PRXL2C</name>
</gene>
<dbReference type="Pfam" id="PF13911">
    <property type="entry name" value="AhpC-TSA_2"/>
    <property type="match status" value="1"/>
</dbReference>
<dbReference type="InterPro" id="IPR036249">
    <property type="entry name" value="Thioredoxin-like_sf"/>
</dbReference>
<dbReference type="PANTHER" id="PTHR28630:SF3">
    <property type="entry name" value="PEROXIREDOXIN-LIKE 2C"/>
    <property type="match status" value="1"/>
</dbReference>
<dbReference type="CDD" id="cd02970">
    <property type="entry name" value="PRX_like2"/>
    <property type="match status" value="1"/>
</dbReference>
<dbReference type="PANTHER" id="PTHR28630">
    <property type="match status" value="1"/>
</dbReference>
<organism evidence="1 2">
    <name type="scientific">Eublepharis macularius</name>
    <name type="common">Leopard gecko</name>
    <name type="synonym">Cyrtodactylus macularius</name>
    <dbReference type="NCBI Taxonomy" id="481883"/>
    <lineage>
        <taxon>Eukaryota</taxon>
        <taxon>Metazoa</taxon>
        <taxon>Chordata</taxon>
        <taxon>Craniata</taxon>
        <taxon>Vertebrata</taxon>
        <taxon>Euteleostomi</taxon>
        <taxon>Lepidosauria</taxon>
        <taxon>Squamata</taxon>
        <taxon>Bifurcata</taxon>
        <taxon>Gekkota</taxon>
        <taxon>Eublepharidae</taxon>
        <taxon>Eublepharinae</taxon>
        <taxon>Eublepharis</taxon>
    </lineage>
</organism>
<dbReference type="InterPro" id="IPR032801">
    <property type="entry name" value="PXL2A/B/C"/>
</dbReference>
<sequence>MADPPEETPPVTLQINRPSVRQHIEDQPEELRDASSCLVVDAAGKKIPFGALYQQQKTIVVFVRHFLCYACKEYVEDLGKIPKEFLQDANVRLVVIGQSSHHHIKPFCNLTGYPHEMFVDPEREIYRALGMKRGEESIISAHSPHVKSNLLSGSIKSMWRALASPAFDFQGDPAQQGGTLILGPGNEIHFVHLDRNRLDHAHINAVLELAGVQTVDFTNRSHTIDV</sequence>
<proteinExistence type="predicted"/>
<name>A0AA97L824_EUBMA</name>
<reference evidence="2" key="1">
    <citation type="submission" date="2025-08" db="UniProtKB">
        <authorList>
            <consortium name="RefSeq"/>
        </authorList>
    </citation>
    <scope>IDENTIFICATION</scope>
    <source>
        <tissue evidence="2">Blood</tissue>
    </source>
</reference>
<dbReference type="RefSeq" id="XP_054843062.1">
    <property type="nucleotide sequence ID" value="XM_054987087.1"/>
</dbReference>
<dbReference type="AlphaFoldDB" id="A0AA97L824"/>
<dbReference type="Proteomes" id="UP001190640">
    <property type="component" value="Chromosome 8"/>
</dbReference>
<dbReference type="GeneID" id="129334773"/>
<protein>
    <submittedName>
        <fullName evidence="2">Peroxiredoxin-like 2C</fullName>
    </submittedName>
</protein>
<dbReference type="CTD" id="195827"/>
<dbReference type="Gene3D" id="3.40.30.10">
    <property type="entry name" value="Glutaredoxin"/>
    <property type="match status" value="1"/>
</dbReference>
<dbReference type="KEGG" id="emc:129334773"/>
<keyword evidence="1" id="KW-1185">Reference proteome</keyword>
<evidence type="ECO:0000313" key="1">
    <source>
        <dbReference type="Proteomes" id="UP001190640"/>
    </source>
</evidence>
<dbReference type="SUPFAM" id="SSF52833">
    <property type="entry name" value="Thioredoxin-like"/>
    <property type="match status" value="1"/>
</dbReference>
<evidence type="ECO:0000313" key="2">
    <source>
        <dbReference type="RefSeq" id="XP_054843062.1"/>
    </source>
</evidence>
<accession>A0AA97L824</accession>